<accession>A0A533I2V3</accession>
<dbReference type="GO" id="GO:0016740">
    <property type="term" value="F:transferase activity"/>
    <property type="evidence" value="ECO:0007669"/>
    <property type="project" value="UniProtKB-KW"/>
</dbReference>
<evidence type="ECO:0000313" key="2">
    <source>
        <dbReference type="EMBL" id="TKW65976.1"/>
    </source>
</evidence>
<comment type="caution">
    <text evidence="2">The sequence shown here is derived from an EMBL/GenBank/DDBJ whole genome shotgun (WGS) entry which is preliminary data.</text>
</comment>
<organism evidence="2 3">
    <name type="scientific">Paracoccus denitrificans</name>
    <dbReference type="NCBI Taxonomy" id="266"/>
    <lineage>
        <taxon>Bacteria</taxon>
        <taxon>Pseudomonadati</taxon>
        <taxon>Pseudomonadota</taxon>
        <taxon>Alphaproteobacteria</taxon>
        <taxon>Rhodobacterales</taxon>
        <taxon>Paracoccaceae</taxon>
        <taxon>Paracoccus</taxon>
    </lineage>
</organism>
<dbReference type="SUPFAM" id="SSF53756">
    <property type="entry name" value="UDP-Glycosyltransferase/glycogen phosphorylase"/>
    <property type="match status" value="1"/>
</dbReference>
<reference evidence="2 3" key="1">
    <citation type="journal article" date="2017" name="Nat. Commun.">
        <title>In situ click chemistry generation of cyclooxygenase-2 inhibitors.</title>
        <authorList>
            <person name="Bhardwaj A."/>
            <person name="Kaur J."/>
            <person name="Wuest M."/>
            <person name="Wuest F."/>
        </authorList>
    </citation>
    <scope>NUCLEOTIDE SEQUENCE [LARGE SCALE GENOMIC DNA]</scope>
    <source>
        <strain evidence="2">S2_012_000_R3_94</strain>
    </source>
</reference>
<name>A0A533I2V3_PARDE</name>
<dbReference type="AlphaFoldDB" id="A0A533I2V3"/>
<dbReference type="InterPro" id="IPR055259">
    <property type="entry name" value="YkvP/CgeB_Glyco_trans-like"/>
</dbReference>
<dbReference type="Pfam" id="PF13524">
    <property type="entry name" value="Glyco_trans_1_2"/>
    <property type="match status" value="1"/>
</dbReference>
<proteinExistence type="predicted"/>
<gene>
    <name evidence="2" type="ORF">DI616_12570</name>
</gene>
<keyword evidence="2" id="KW-0808">Transferase</keyword>
<dbReference type="EMBL" id="VAFL01000009">
    <property type="protein sequence ID" value="TKW65976.1"/>
    <property type="molecule type" value="Genomic_DNA"/>
</dbReference>
<evidence type="ECO:0000259" key="1">
    <source>
        <dbReference type="Pfam" id="PF13524"/>
    </source>
</evidence>
<feature type="domain" description="Spore protein YkvP/CgeB glycosyl transferase-like" evidence="1">
    <location>
        <begin position="365"/>
        <end position="498"/>
    </location>
</feature>
<protein>
    <submittedName>
        <fullName evidence="2">Glycosyltransferase family 1 protein</fullName>
    </submittedName>
</protein>
<sequence>MRSRIIRRFSASVCCTCACARRRIDWQPSWFKTMTMQEGDAVPLLIDGILIASRQPAARTVDGTAVDCIPAATEGRFRIDGPPDRLSITAPNGRSFHMRRGGWSGTVTSKLGGVILGSARDDTEPQRDQTVIAVAHDRVVAHAIARAAEDGRFVLVLPPEITGSRKKAGLTLGIAGSDHVLDGGRMTFSPADAFAGLAWPRDRALDLTIRIKISAPEFREAQQWGDYHYATSLAAAMERLGVHAIVDTADKWYSQPAQEDVVLVLRGRHAVRLDPGNINLMWMISHPERVRPDEYAGYDHIYVASEIFRGRLADEGVVNLSCLHQATDVTLFQCHTTQSSRLPRGVFVGNSRREYRTMVKWGLVSGLPFDLYGGGWEGIVPPQVFRGTYIHNADLPELYRSYALLFNDHWQTMRESGFLSNRLFDASAVATPILTDEVAGLTQVFGDSIAVAKDVTHFRAQVADCLAHQDRWQDNARRAQDIVRNAHTMDHRASEILQMVRCIMARRRL</sequence>
<dbReference type="Proteomes" id="UP000315344">
    <property type="component" value="Unassembled WGS sequence"/>
</dbReference>
<evidence type="ECO:0000313" key="3">
    <source>
        <dbReference type="Proteomes" id="UP000315344"/>
    </source>
</evidence>